<dbReference type="AlphaFoldDB" id="A0A835URG1"/>
<proteinExistence type="predicted"/>
<dbReference type="Proteomes" id="UP000639772">
    <property type="component" value="Unassembled WGS sequence"/>
</dbReference>
<reference evidence="2 3" key="1">
    <citation type="journal article" date="2020" name="Nat. Food">
        <title>A phased Vanilla planifolia genome enables genetic improvement of flavour and production.</title>
        <authorList>
            <person name="Hasing T."/>
            <person name="Tang H."/>
            <person name="Brym M."/>
            <person name="Khazi F."/>
            <person name="Huang T."/>
            <person name="Chambers A.H."/>
        </authorList>
    </citation>
    <scope>NUCLEOTIDE SEQUENCE [LARGE SCALE GENOMIC DNA]</scope>
    <source>
        <tissue evidence="2">Leaf</tissue>
    </source>
</reference>
<evidence type="ECO:0000313" key="2">
    <source>
        <dbReference type="EMBL" id="KAG0471218.1"/>
    </source>
</evidence>
<evidence type="ECO:0000313" key="3">
    <source>
        <dbReference type="Proteomes" id="UP000639772"/>
    </source>
</evidence>
<organism evidence="2 3">
    <name type="scientific">Vanilla planifolia</name>
    <name type="common">Vanilla</name>
    <dbReference type="NCBI Taxonomy" id="51239"/>
    <lineage>
        <taxon>Eukaryota</taxon>
        <taxon>Viridiplantae</taxon>
        <taxon>Streptophyta</taxon>
        <taxon>Embryophyta</taxon>
        <taxon>Tracheophyta</taxon>
        <taxon>Spermatophyta</taxon>
        <taxon>Magnoliopsida</taxon>
        <taxon>Liliopsida</taxon>
        <taxon>Asparagales</taxon>
        <taxon>Orchidaceae</taxon>
        <taxon>Vanilloideae</taxon>
        <taxon>Vanilleae</taxon>
        <taxon>Vanilla</taxon>
    </lineage>
</organism>
<gene>
    <name evidence="2" type="ORF">HPP92_015764</name>
</gene>
<accession>A0A835URG1</accession>
<comment type="caution">
    <text evidence="2">The sequence shown here is derived from an EMBL/GenBank/DDBJ whole genome shotgun (WGS) entry which is preliminary data.</text>
</comment>
<feature type="region of interest" description="Disordered" evidence="1">
    <location>
        <begin position="1"/>
        <end position="44"/>
    </location>
</feature>
<evidence type="ECO:0000256" key="1">
    <source>
        <dbReference type="SAM" id="MobiDB-lite"/>
    </source>
</evidence>
<name>A0A835URG1_VANPL</name>
<protein>
    <submittedName>
        <fullName evidence="2">Uncharacterized protein</fullName>
    </submittedName>
</protein>
<dbReference type="EMBL" id="JADCNM010000008">
    <property type="protein sequence ID" value="KAG0471218.1"/>
    <property type="molecule type" value="Genomic_DNA"/>
</dbReference>
<sequence>MPLPSAAEEDEILNPPPTSAVAASVARDSRRMRRQGGGDLGITKNRSFDVGCGGGRRSSVSSRVNGGHYRSFRDTGKAEWGQWIEGADLPLLEKFVGGG</sequence>